<accession>A0A7G1P3U3</accession>
<evidence type="ECO:0000313" key="2">
    <source>
        <dbReference type="Proteomes" id="UP000516444"/>
    </source>
</evidence>
<dbReference type="OrthoDB" id="4251710at2"/>
<sequence>MEIDLAQARAAVKELADEPEVLDGTEWLERPSRVARRLNSRTSRTLLCLPHLGDHVSVEIMGVCHDFKPGDNPPQGSDH</sequence>
<proteinExistence type="predicted"/>
<organism evidence="1 2">
    <name type="scientific">Streptomyces aurantiacus</name>
    <dbReference type="NCBI Taxonomy" id="47760"/>
    <lineage>
        <taxon>Bacteria</taxon>
        <taxon>Bacillati</taxon>
        <taxon>Actinomycetota</taxon>
        <taxon>Actinomycetes</taxon>
        <taxon>Kitasatosporales</taxon>
        <taxon>Streptomycetaceae</taxon>
        <taxon>Streptomyces</taxon>
        <taxon>Streptomyces aurantiacus group</taxon>
    </lineage>
</organism>
<name>A0A7G1P3U3_9ACTN</name>
<dbReference type="AlphaFoldDB" id="A0A7G1P3U3"/>
<reference evidence="1 2" key="1">
    <citation type="journal article" date="2014" name="Int. J. Syst. Evol. Microbiol.">
        <title>Complete genome sequence of Corynebacterium casei LMG S-19264T (=DSM 44701T), isolated from a smear-ripened cheese.</title>
        <authorList>
            <consortium name="US DOE Joint Genome Institute (JGI-PGF)"/>
            <person name="Walter F."/>
            <person name="Albersmeier A."/>
            <person name="Kalinowski J."/>
            <person name="Ruckert C."/>
        </authorList>
    </citation>
    <scope>NUCLEOTIDE SEQUENCE [LARGE SCALE GENOMIC DNA]</scope>
    <source>
        <strain evidence="1 2">JCM 4677</strain>
    </source>
</reference>
<protein>
    <submittedName>
        <fullName evidence="1">Uncharacterized protein</fullName>
    </submittedName>
</protein>
<dbReference type="EMBL" id="AP023440">
    <property type="protein sequence ID" value="BCL28510.1"/>
    <property type="molecule type" value="Genomic_DNA"/>
</dbReference>
<gene>
    <name evidence="1" type="ORF">GCM10017557_33690</name>
</gene>
<dbReference type="KEGG" id="sgm:GCM10017557_33690"/>
<dbReference type="RefSeq" id="WP_157871395.1">
    <property type="nucleotide sequence ID" value="NZ_AP023440.1"/>
</dbReference>
<keyword evidence="2" id="KW-1185">Reference proteome</keyword>
<evidence type="ECO:0000313" key="1">
    <source>
        <dbReference type="EMBL" id="BCL28510.1"/>
    </source>
</evidence>
<dbReference type="Proteomes" id="UP000516444">
    <property type="component" value="Chromosome"/>
</dbReference>